<comment type="caution">
    <text evidence="2">The sequence shown here is derived from an EMBL/GenBank/DDBJ whole genome shotgun (WGS) entry which is preliminary data.</text>
</comment>
<gene>
    <name evidence="2" type="ORF">C7Y72_09550</name>
</gene>
<dbReference type="AlphaFoldDB" id="A0A2T4UKV2"/>
<dbReference type="RefSeq" id="WP_107568520.1">
    <property type="nucleotide sequence ID" value="NZ_PYYB01000001.1"/>
</dbReference>
<organism evidence="2 3">
    <name type="scientific">Paraconexibacter algicola</name>
    <dbReference type="NCBI Taxonomy" id="2133960"/>
    <lineage>
        <taxon>Bacteria</taxon>
        <taxon>Bacillati</taxon>
        <taxon>Actinomycetota</taxon>
        <taxon>Thermoleophilia</taxon>
        <taxon>Solirubrobacterales</taxon>
        <taxon>Paraconexibacteraceae</taxon>
        <taxon>Paraconexibacter</taxon>
    </lineage>
</organism>
<dbReference type="Pfam" id="PF13578">
    <property type="entry name" value="Methyltransf_24"/>
    <property type="match status" value="1"/>
</dbReference>
<accession>A0A2T4UKV2</accession>
<dbReference type="Gene3D" id="3.40.50.150">
    <property type="entry name" value="Vaccinia Virus protein VP39"/>
    <property type="match status" value="1"/>
</dbReference>
<name>A0A2T4UKV2_9ACTN</name>
<keyword evidence="3" id="KW-1185">Reference proteome</keyword>
<evidence type="ECO:0000256" key="1">
    <source>
        <dbReference type="SAM" id="MobiDB-lite"/>
    </source>
</evidence>
<evidence type="ECO:0008006" key="4">
    <source>
        <dbReference type="Google" id="ProtNLM"/>
    </source>
</evidence>
<dbReference type="SUPFAM" id="SSF53335">
    <property type="entry name" value="S-adenosyl-L-methionine-dependent methyltransferases"/>
    <property type="match status" value="1"/>
</dbReference>
<reference evidence="2 3" key="1">
    <citation type="submission" date="2018-03" db="EMBL/GenBank/DDBJ databases">
        <title>Aquarubrobacter algicola gen. nov., sp. nov., a novel actinobacterium isolated from shallow eutrophic lake during the end of cyanobacterial harmful algal blooms.</title>
        <authorList>
            <person name="Chun S.J."/>
        </authorList>
    </citation>
    <scope>NUCLEOTIDE SEQUENCE [LARGE SCALE GENOMIC DNA]</scope>
    <source>
        <strain evidence="2 3">Seoho-28</strain>
    </source>
</reference>
<sequence length="211" mass="22668">MDVETLVAELGDLAAGGSFEGGSSVAQRRHFQRLVRGLGDRRVRVVEIGFNAGAGSAAFLTATDAVEVVAFDLGLHEYVAPCSAHLSDRFGDRFSLVLGDSRETLPAFAAERGAWADLVLVDGGHTEEVARSDVEWGSRAATAEALIVVDDLLPQAPWGVEVQRVWDDLVLRGILVRPQVWCSVEGDDDPHPDDDASVPGPDRRWGVAQRA</sequence>
<dbReference type="InterPro" id="IPR029063">
    <property type="entry name" value="SAM-dependent_MTases_sf"/>
</dbReference>
<evidence type="ECO:0000313" key="3">
    <source>
        <dbReference type="Proteomes" id="UP000240739"/>
    </source>
</evidence>
<dbReference type="Proteomes" id="UP000240739">
    <property type="component" value="Unassembled WGS sequence"/>
</dbReference>
<dbReference type="OrthoDB" id="4455946at2"/>
<dbReference type="EMBL" id="PYYB01000001">
    <property type="protein sequence ID" value="PTL59876.1"/>
    <property type="molecule type" value="Genomic_DNA"/>
</dbReference>
<evidence type="ECO:0000313" key="2">
    <source>
        <dbReference type="EMBL" id="PTL59876.1"/>
    </source>
</evidence>
<feature type="compositionally biased region" description="Acidic residues" evidence="1">
    <location>
        <begin position="185"/>
        <end position="196"/>
    </location>
</feature>
<proteinExistence type="predicted"/>
<feature type="region of interest" description="Disordered" evidence="1">
    <location>
        <begin position="184"/>
        <end position="211"/>
    </location>
</feature>
<protein>
    <recommendedName>
        <fullName evidence="4">Class I SAM-dependent methyltransferase</fullName>
    </recommendedName>
</protein>